<evidence type="ECO:0000313" key="8">
    <source>
        <dbReference type="EMBL" id="MCB4823356.1"/>
    </source>
</evidence>
<dbReference type="RefSeq" id="WP_226609963.1">
    <property type="nucleotide sequence ID" value="NZ_JAJAQI010000025.1"/>
</dbReference>
<feature type="transmembrane region" description="Helical" evidence="7">
    <location>
        <begin position="6"/>
        <end position="21"/>
    </location>
</feature>
<keyword evidence="5 7" id="KW-1133">Transmembrane helix</keyword>
<keyword evidence="4 7" id="KW-0812">Transmembrane</keyword>
<organism evidence="8 9">
    <name type="scientific">Roseicella aerolata</name>
    <dbReference type="NCBI Taxonomy" id="2883479"/>
    <lineage>
        <taxon>Bacteria</taxon>
        <taxon>Pseudomonadati</taxon>
        <taxon>Pseudomonadota</taxon>
        <taxon>Alphaproteobacteria</taxon>
        <taxon>Acetobacterales</taxon>
        <taxon>Roseomonadaceae</taxon>
        <taxon>Roseicella</taxon>
    </lineage>
</organism>
<sequence>MELIVSAGIGALVATGIYLILRERSFSVVLGLTLLSYAANLFIFAGGRLSAEAPPLVLDAVAAGTALAADPLPQALVLTAIVISFGMTAFLVAFALRTLAETGGDHVDGGDGEGRR</sequence>
<evidence type="ECO:0000256" key="7">
    <source>
        <dbReference type="SAM" id="Phobius"/>
    </source>
</evidence>
<proteinExistence type="inferred from homology"/>
<reference evidence="8" key="1">
    <citation type="submission" date="2021-10" db="EMBL/GenBank/DDBJ databases">
        <title>Roseicella aerolatum sp. nov., isolated from aerosols of e-waste dismantling site.</title>
        <authorList>
            <person name="Qin T."/>
        </authorList>
    </citation>
    <scope>NUCLEOTIDE SEQUENCE</scope>
    <source>
        <strain evidence="8">GB24</strain>
    </source>
</reference>
<dbReference type="PANTHER" id="PTHR34583:SF2">
    <property type="entry name" value="ANTIPORTER SUBUNIT MNHC2-RELATED"/>
    <property type="match status" value="1"/>
</dbReference>
<keyword evidence="3" id="KW-1003">Cell membrane</keyword>
<dbReference type="GO" id="GO:0005886">
    <property type="term" value="C:plasma membrane"/>
    <property type="evidence" value="ECO:0007669"/>
    <property type="project" value="UniProtKB-SubCell"/>
</dbReference>
<accession>A0A9X1IEL2</accession>
<feature type="transmembrane region" description="Helical" evidence="7">
    <location>
        <begin position="28"/>
        <end position="47"/>
    </location>
</feature>
<evidence type="ECO:0000256" key="5">
    <source>
        <dbReference type="ARBA" id="ARBA00022989"/>
    </source>
</evidence>
<keyword evidence="9" id="KW-1185">Reference proteome</keyword>
<dbReference type="InterPro" id="IPR039428">
    <property type="entry name" value="NUOK/Mnh_C1-like"/>
</dbReference>
<dbReference type="EMBL" id="JAJAQI010000025">
    <property type="protein sequence ID" value="MCB4823356.1"/>
    <property type="molecule type" value="Genomic_DNA"/>
</dbReference>
<dbReference type="Proteomes" id="UP001139311">
    <property type="component" value="Unassembled WGS sequence"/>
</dbReference>
<feature type="transmembrane region" description="Helical" evidence="7">
    <location>
        <begin position="75"/>
        <end position="96"/>
    </location>
</feature>
<evidence type="ECO:0000256" key="3">
    <source>
        <dbReference type="ARBA" id="ARBA00022475"/>
    </source>
</evidence>
<dbReference type="Pfam" id="PF00420">
    <property type="entry name" value="Oxidored_q2"/>
    <property type="match status" value="1"/>
</dbReference>
<dbReference type="AlphaFoldDB" id="A0A9X1IEL2"/>
<evidence type="ECO:0000256" key="1">
    <source>
        <dbReference type="ARBA" id="ARBA00004651"/>
    </source>
</evidence>
<keyword evidence="6 7" id="KW-0472">Membrane</keyword>
<gene>
    <name evidence="8" type="ORF">LHA35_16610</name>
</gene>
<comment type="similarity">
    <text evidence="2">Belongs to the CPA3 antiporters (TC 2.A.63) subunit C family.</text>
</comment>
<dbReference type="Gene3D" id="1.10.287.3510">
    <property type="match status" value="1"/>
</dbReference>
<name>A0A9X1IEL2_9PROT</name>
<protein>
    <submittedName>
        <fullName evidence="8">Na+/H+ antiporter subunit C</fullName>
    </submittedName>
</protein>
<dbReference type="PANTHER" id="PTHR34583">
    <property type="entry name" value="ANTIPORTER SUBUNIT MNHC2-RELATED"/>
    <property type="match status" value="1"/>
</dbReference>
<evidence type="ECO:0000256" key="2">
    <source>
        <dbReference type="ARBA" id="ARBA00010388"/>
    </source>
</evidence>
<evidence type="ECO:0000256" key="4">
    <source>
        <dbReference type="ARBA" id="ARBA00022692"/>
    </source>
</evidence>
<evidence type="ECO:0000313" key="9">
    <source>
        <dbReference type="Proteomes" id="UP001139311"/>
    </source>
</evidence>
<dbReference type="InterPro" id="IPR050601">
    <property type="entry name" value="CPA3_antiporter_subunitC"/>
</dbReference>
<evidence type="ECO:0000256" key="6">
    <source>
        <dbReference type="ARBA" id="ARBA00023136"/>
    </source>
</evidence>
<dbReference type="NCBIfam" id="NF006573">
    <property type="entry name" value="PRK09094.1"/>
    <property type="match status" value="1"/>
</dbReference>
<comment type="subcellular location">
    <subcellularLocation>
        <location evidence="1">Cell membrane</location>
        <topology evidence="1">Multi-pass membrane protein</topology>
    </subcellularLocation>
</comment>
<comment type="caution">
    <text evidence="8">The sequence shown here is derived from an EMBL/GenBank/DDBJ whole genome shotgun (WGS) entry which is preliminary data.</text>
</comment>